<sequence>MDRELHENVTGNPSMRESITDKPAEDYAPSQILLNHHGSLHKQVRTPISKFHGRKVIKSCQRKYIQSLWEELCNDISNTSVDQISSLEECINEVVEEISRIDSSIALPLIDSLAGLLMKAKKYDSSRALASEKISREAYAEILSKANAHLSEVKAMEEKVTNHLQSLQGKRESIEDRKIILQKDLDDLEKQNMEVSSTTDREYENLKQMQVEVLRAQDQISSIQSTTFLTNEDARELEKMSNILEASKIAVVDLKFDI</sequence>
<reference evidence="3 4" key="1">
    <citation type="submission" date="2024-11" db="EMBL/GenBank/DDBJ databases">
        <title>A near-complete genome assembly of Cinchona calisaya.</title>
        <authorList>
            <person name="Lian D.C."/>
            <person name="Zhao X.W."/>
            <person name="Wei L."/>
        </authorList>
    </citation>
    <scope>NUCLEOTIDE SEQUENCE [LARGE SCALE GENOMIC DNA]</scope>
    <source>
        <tissue evidence="3">Nenye</tissue>
    </source>
</reference>
<organism evidence="3 4">
    <name type="scientific">Cinchona calisaya</name>
    <dbReference type="NCBI Taxonomy" id="153742"/>
    <lineage>
        <taxon>Eukaryota</taxon>
        <taxon>Viridiplantae</taxon>
        <taxon>Streptophyta</taxon>
        <taxon>Embryophyta</taxon>
        <taxon>Tracheophyta</taxon>
        <taxon>Spermatophyta</taxon>
        <taxon>Magnoliopsida</taxon>
        <taxon>eudicotyledons</taxon>
        <taxon>Gunneridae</taxon>
        <taxon>Pentapetalae</taxon>
        <taxon>asterids</taxon>
        <taxon>lamiids</taxon>
        <taxon>Gentianales</taxon>
        <taxon>Rubiaceae</taxon>
        <taxon>Cinchonoideae</taxon>
        <taxon>Cinchoneae</taxon>
        <taxon>Cinchona</taxon>
    </lineage>
</organism>
<proteinExistence type="predicted"/>
<comment type="caution">
    <text evidence="3">The sequence shown here is derived from an EMBL/GenBank/DDBJ whole genome shotgun (WGS) entry which is preliminary data.</text>
</comment>
<dbReference type="AlphaFoldDB" id="A0ABD3A356"/>
<evidence type="ECO:0000313" key="3">
    <source>
        <dbReference type="EMBL" id="KAL3524970.1"/>
    </source>
</evidence>
<feature type="coiled-coil region" evidence="1">
    <location>
        <begin position="164"/>
        <end position="226"/>
    </location>
</feature>
<keyword evidence="1" id="KW-0175">Coiled coil</keyword>
<evidence type="ECO:0000256" key="2">
    <source>
        <dbReference type="SAM" id="MobiDB-lite"/>
    </source>
</evidence>
<gene>
    <name evidence="3" type="ORF">ACH5RR_013342</name>
</gene>
<accession>A0ABD3A356</accession>
<keyword evidence="4" id="KW-1185">Reference proteome</keyword>
<protein>
    <recommendedName>
        <fullName evidence="5">Phospholipase-like protein</fullName>
    </recommendedName>
</protein>
<feature type="region of interest" description="Disordered" evidence="2">
    <location>
        <begin position="1"/>
        <end position="21"/>
    </location>
</feature>
<evidence type="ECO:0000313" key="4">
    <source>
        <dbReference type="Proteomes" id="UP001630127"/>
    </source>
</evidence>
<evidence type="ECO:0008006" key="5">
    <source>
        <dbReference type="Google" id="ProtNLM"/>
    </source>
</evidence>
<dbReference type="EMBL" id="JBJUIK010000006">
    <property type="protein sequence ID" value="KAL3524970.1"/>
    <property type="molecule type" value="Genomic_DNA"/>
</dbReference>
<name>A0ABD3A356_9GENT</name>
<dbReference type="Proteomes" id="UP001630127">
    <property type="component" value="Unassembled WGS sequence"/>
</dbReference>
<evidence type="ECO:0000256" key="1">
    <source>
        <dbReference type="SAM" id="Coils"/>
    </source>
</evidence>